<dbReference type="EMBL" id="CP013067">
    <property type="protein sequence ID" value="ALP39540.1"/>
    <property type="molecule type" value="Genomic_DNA"/>
</dbReference>
<keyword evidence="1" id="KW-1133">Transmembrane helix</keyword>
<evidence type="ECO:0000313" key="2">
    <source>
        <dbReference type="EMBL" id="ALP39540.1"/>
    </source>
</evidence>
<dbReference type="Proteomes" id="UP000058114">
    <property type="component" value="Chromosome"/>
</dbReference>
<proteinExistence type="predicted"/>
<dbReference type="RefSeq" id="WP_060584721.1">
    <property type="nucleotide sequence ID" value="NZ_CP013067.1"/>
</dbReference>
<dbReference type="KEGG" id="asr:WL1483_121"/>
<protein>
    <submittedName>
        <fullName evidence="2">Uncharacterized protein</fullName>
    </submittedName>
</protein>
<evidence type="ECO:0000256" key="1">
    <source>
        <dbReference type="SAM" id="Phobius"/>
    </source>
</evidence>
<feature type="transmembrane region" description="Helical" evidence="1">
    <location>
        <begin position="29"/>
        <end position="48"/>
    </location>
</feature>
<sequence length="143" mass="16556">MLPRPLYESMPLGCLALGALVAGLGHAPLLWFAGGMLFGCGALLWVMRSSYRRTDLVIYPDKRWFQPEWFYELQPFMLLAAAVIIARLHELGPWLALLPTLWALNCLRLRLHSRHHRREFAGEQLKRHRVPARRVSNRRTTNS</sequence>
<reference evidence="3" key="1">
    <citation type="submission" date="2015-10" db="EMBL/GenBank/DDBJ databases">
        <title>Complete Genome Sequence of Aeromonas schubertii strain WL1483.</title>
        <authorList>
            <person name="Liu L."/>
        </authorList>
    </citation>
    <scope>NUCLEOTIDE SEQUENCE [LARGE SCALE GENOMIC DNA]</scope>
    <source>
        <strain evidence="3">WL1483</strain>
    </source>
</reference>
<name>A0A0S2SCX0_9GAMM</name>
<gene>
    <name evidence="2" type="ORF">WL1483_121</name>
</gene>
<keyword evidence="1" id="KW-0472">Membrane</keyword>
<organism evidence="2 3">
    <name type="scientific">Aeromonas schubertii</name>
    <dbReference type="NCBI Taxonomy" id="652"/>
    <lineage>
        <taxon>Bacteria</taxon>
        <taxon>Pseudomonadati</taxon>
        <taxon>Pseudomonadota</taxon>
        <taxon>Gammaproteobacteria</taxon>
        <taxon>Aeromonadales</taxon>
        <taxon>Aeromonadaceae</taxon>
        <taxon>Aeromonas</taxon>
    </lineage>
</organism>
<keyword evidence="1" id="KW-0812">Transmembrane</keyword>
<dbReference type="AlphaFoldDB" id="A0A0S2SCX0"/>
<evidence type="ECO:0000313" key="3">
    <source>
        <dbReference type="Proteomes" id="UP000058114"/>
    </source>
</evidence>
<reference evidence="2 3" key="2">
    <citation type="journal article" date="2016" name="Genome Announc.">
        <title>Complete Genome Sequence of the Highly Virulent Aeromonas schubertii Strain WL1483, Isolated from Diseased Snakehead Fish (Channa argus) in China.</title>
        <authorList>
            <person name="Liu L."/>
            <person name="Li N."/>
            <person name="Zhang D."/>
            <person name="Fu X."/>
            <person name="Shi C."/>
            <person name="Lin Q."/>
            <person name="Hao G."/>
        </authorList>
    </citation>
    <scope>NUCLEOTIDE SEQUENCE [LARGE SCALE GENOMIC DNA]</scope>
    <source>
        <strain evidence="2 3">WL1483</strain>
    </source>
</reference>
<accession>A0A0S2SCX0</accession>